<proteinExistence type="predicted"/>
<evidence type="ECO:0000313" key="3">
    <source>
        <dbReference type="Proteomes" id="UP000247409"/>
    </source>
</evidence>
<evidence type="ECO:0000256" key="1">
    <source>
        <dbReference type="SAM" id="MobiDB-lite"/>
    </source>
</evidence>
<evidence type="ECO:0008006" key="4">
    <source>
        <dbReference type="Google" id="ProtNLM"/>
    </source>
</evidence>
<dbReference type="AlphaFoldDB" id="A0A2V3IFX6"/>
<dbReference type="InterPro" id="IPR046347">
    <property type="entry name" value="bZIP_sf"/>
</dbReference>
<name>A0A2V3IFX6_9FLOR</name>
<sequence length="162" mass="18651">MAASTGSVGVPLKKEATEDVVPQFTAISSQASDTVHDEELEVKRAMRAKRNRKIAAASHEHKMQYIKELERRVDVVCQENAKMQVSQFRLVRQRLELEAKILDKIKELKREEIHKLSCQLQNAKMRVGEDDEDDEPALPRPSEKQKLKTTKWVDRDVLVKYG</sequence>
<dbReference type="Gene3D" id="1.20.5.170">
    <property type="match status" value="1"/>
</dbReference>
<dbReference type="OrthoDB" id="6063at2759"/>
<organism evidence="2 3">
    <name type="scientific">Gracilariopsis chorda</name>
    <dbReference type="NCBI Taxonomy" id="448386"/>
    <lineage>
        <taxon>Eukaryota</taxon>
        <taxon>Rhodophyta</taxon>
        <taxon>Florideophyceae</taxon>
        <taxon>Rhodymeniophycidae</taxon>
        <taxon>Gracilariales</taxon>
        <taxon>Gracilariaceae</taxon>
        <taxon>Gracilariopsis</taxon>
    </lineage>
</organism>
<comment type="caution">
    <text evidence="2">The sequence shown here is derived from an EMBL/GenBank/DDBJ whole genome shotgun (WGS) entry which is preliminary data.</text>
</comment>
<dbReference type="EMBL" id="NBIV01000247">
    <property type="protein sequence ID" value="PXF40995.1"/>
    <property type="molecule type" value="Genomic_DNA"/>
</dbReference>
<evidence type="ECO:0000313" key="2">
    <source>
        <dbReference type="EMBL" id="PXF40995.1"/>
    </source>
</evidence>
<dbReference type="GO" id="GO:0003700">
    <property type="term" value="F:DNA-binding transcription factor activity"/>
    <property type="evidence" value="ECO:0007669"/>
    <property type="project" value="InterPro"/>
</dbReference>
<protein>
    <recommendedName>
        <fullName evidence="4">BZIP domain-containing protein</fullName>
    </recommendedName>
</protein>
<reference evidence="2 3" key="1">
    <citation type="journal article" date="2018" name="Mol. Biol. Evol.">
        <title>Analysis of the draft genome of the red seaweed Gracilariopsis chorda provides insights into genome size evolution in Rhodophyta.</title>
        <authorList>
            <person name="Lee J."/>
            <person name="Yang E.C."/>
            <person name="Graf L."/>
            <person name="Yang J.H."/>
            <person name="Qiu H."/>
            <person name="Zel Zion U."/>
            <person name="Chan C.X."/>
            <person name="Stephens T.G."/>
            <person name="Weber A.P.M."/>
            <person name="Boo G.H."/>
            <person name="Boo S.M."/>
            <person name="Kim K.M."/>
            <person name="Shin Y."/>
            <person name="Jung M."/>
            <person name="Lee S.J."/>
            <person name="Yim H.S."/>
            <person name="Lee J.H."/>
            <person name="Bhattacharya D."/>
            <person name="Yoon H.S."/>
        </authorList>
    </citation>
    <scope>NUCLEOTIDE SEQUENCE [LARGE SCALE GENOMIC DNA]</scope>
    <source>
        <strain evidence="2 3">SKKU-2015</strain>
        <tissue evidence="2">Whole body</tissue>
    </source>
</reference>
<accession>A0A2V3IFX6</accession>
<dbReference type="SUPFAM" id="SSF57959">
    <property type="entry name" value="Leucine zipper domain"/>
    <property type="match status" value="1"/>
</dbReference>
<feature type="region of interest" description="Disordered" evidence="1">
    <location>
        <begin position="124"/>
        <end position="149"/>
    </location>
</feature>
<gene>
    <name evidence="2" type="ORF">BWQ96_09290</name>
</gene>
<keyword evidence="3" id="KW-1185">Reference proteome</keyword>
<dbReference type="Proteomes" id="UP000247409">
    <property type="component" value="Unassembled WGS sequence"/>
</dbReference>